<accession>V6LTN6</accession>
<protein>
    <submittedName>
        <fullName evidence="1">Uncharacterized protein</fullName>
    </submittedName>
</protein>
<organism evidence="1">
    <name type="scientific">Spironucleus salmonicida</name>
    <dbReference type="NCBI Taxonomy" id="348837"/>
    <lineage>
        <taxon>Eukaryota</taxon>
        <taxon>Metamonada</taxon>
        <taxon>Diplomonadida</taxon>
        <taxon>Hexamitidae</taxon>
        <taxon>Hexamitinae</taxon>
        <taxon>Spironucleus</taxon>
    </lineage>
</organism>
<name>V6LTN6_9EUKA</name>
<gene>
    <name evidence="1" type="ORF">SS50377_11875</name>
</gene>
<evidence type="ECO:0000313" key="1">
    <source>
        <dbReference type="EMBL" id="EST48012.1"/>
    </source>
</evidence>
<reference evidence="1" key="1">
    <citation type="journal article" date="2014" name="PLoS Genet.">
        <title>The Genome of Spironucleus salmonicida Highlights a Fish Pathogen Adapted to Fluctuating Environments.</title>
        <authorList>
            <person name="Xu F."/>
            <person name="Jerlstrom-Hultqvist J."/>
            <person name="Einarsson E."/>
            <person name="Astvaldsson A."/>
            <person name="Svard S.G."/>
            <person name="Andersson J.O."/>
        </authorList>
    </citation>
    <scope>NUCLEOTIDE SEQUENCE</scope>
</reference>
<dbReference type="EMBL" id="KI546012">
    <property type="protein sequence ID" value="EST48012.1"/>
    <property type="molecule type" value="Genomic_DNA"/>
</dbReference>
<sequence length="453" mass="48170">MRGVDLGARPSLVHVAGDLDEAEAVLVLDLDLHLVADGLDVALDDLDAAELVDRGLIGLALDREHLGVELLDEAAALLQALLVVGLHALDDVHDGAHFVVHGVARRPAEVVAAGVEDAVLLHKLEVVDGLELAEEDHREAELQQLLVDAAVLVLLHDVLEAVQAGAVLHQPQELLADLHLELVGEAGLVRQPELCGHLLVLLLVEGGGHLGDLAGPRVLGARRAEATTSGAGVAGAEAHRVGRGLRGEAAVEEALHVVVQGARVRGRELQALRRAAALHGRRVEEVLVGREVQLRRQHLVDGGEQLGRGVELGVEPQQAVLRGLGLQGAAGSVYRLGGQVGRDLHAVRRGLHALQAERLEQGARGGGQRRGRHAGRLLLPRHDDLDLVGLEDVVEEHSRYDNVLGHFGVGARSGKAARYVRQRPKAASGAVGFTSSIYQTILLQRYAVVQQIR</sequence>
<proteinExistence type="predicted"/>
<dbReference type="AlphaFoldDB" id="V6LTN6"/>